<feature type="domain" description="LTD" evidence="3">
    <location>
        <begin position="90"/>
        <end position="204"/>
    </location>
</feature>
<dbReference type="GO" id="GO:0016787">
    <property type="term" value="F:hydrolase activity"/>
    <property type="evidence" value="ECO:0007669"/>
    <property type="project" value="UniProtKB-KW"/>
</dbReference>
<evidence type="ECO:0000259" key="3">
    <source>
        <dbReference type="PROSITE" id="PS51841"/>
    </source>
</evidence>
<evidence type="ECO:0000256" key="2">
    <source>
        <dbReference type="ARBA" id="ARBA00022801"/>
    </source>
</evidence>
<keyword evidence="1" id="KW-0540">Nuclease</keyword>
<dbReference type="GO" id="GO:0004518">
    <property type="term" value="F:nuclease activity"/>
    <property type="evidence" value="ECO:0007669"/>
    <property type="project" value="UniProtKB-KW"/>
</dbReference>
<dbReference type="InterPro" id="IPR036415">
    <property type="entry name" value="Lamin_tail_dom_sf"/>
</dbReference>
<protein>
    <recommendedName>
        <fullName evidence="3">LTD domain-containing protein</fullName>
    </recommendedName>
</protein>
<organism evidence="4">
    <name type="scientific">marine metagenome</name>
    <dbReference type="NCBI Taxonomy" id="408172"/>
    <lineage>
        <taxon>unclassified sequences</taxon>
        <taxon>metagenomes</taxon>
        <taxon>ecological metagenomes</taxon>
    </lineage>
</organism>
<reference evidence="4" key="1">
    <citation type="submission" date="2018-05" db="EMBL/GenBank/DDBJ databases">
        <authorList>
            <person name="Lanie J.A."/>
            <person name="Ng W.-L."/>
            <person name="Kazmierczak K.M."/>
            <person name="Andrzejewski T.M."/>
            <person name="Davidsen T.M."/>
            <person name="Wayne K.J."/>
            <person name="Tettelin H."/>
            <person name="Glass J.I."/>
            <person name="Rusch D."/>
            <person name="Podicherti R."/>
            <person name="Tsui H.-C.T."/>
            <person name="Winkler M.E."/>
        </authorList>
    </citation>
    <scope>NUCLEOTIDE SEQUENCE</scope>
</reference>
<dbReference type="PANTHER" id="PTHR33607">
    <property type="entry name" value="ENDONUCLEASE-1"/>
    <property type="match status" value="1"/>
</dbReference>
<dbReference type="Pfam" id="PF00932">
    <property type="entry name" value="LTD"/>
    <property type="match status" value="1"/>
</dbReference>
<dbReference type="SUPFAM" id="SSF74853">
    <property type="entry name" value="Lamin A/C globular tail domain"/>
    <property type="match status" value="1"/>
</dbReference>
<dbReference type="Pfam" id="PF04231">
    <property type="entry name" value="Endonuclease_1"/>
    <property type="match status" value="1"/>
</dbReference>
<dbReference type="Gene3D" id="2.60.40.1260">
    <property type="entry name" value="Lamin Tail domain"/>
    <property type="match status" value="1"/>
</dbReference>
<sequence>PNIEVFEPKENHKGDASRSMFYFFAMYNDVADTNFWNQQKDVLLDWHYYDEVDEWELNRTWAIASYQENQPNPFVLDSSLARRIWYMDDGGTDTSSTDTTVYNIIINEIMQNPSAVGDSEGEWFEIYNNSDEEIDLIGFTIKDNDTDSHLITEETPIAPYSFAVLGRNADTTNGGVLLNYEYSGINLANGADEILLIDSYGITVDSVAYDGGSTFPDPNGATMALLDLNLENTIG</sequence>
<evidence type="ECO:0000256" key="1">
    <source>
        <dbReference type="ARBA" id="ARBA00022722"/>
    </source>
</evidence>
<dbReference type="InterPro" id="IPR044925">
    <property type="entry name" value="His-Me_finger_sf"/>
</dbReference>
<dbReference type="PANTHER" id="PTHR33607:SF2">
    <property type="entry name" value="ENDONUCLEASE-1"/>
    <property type="match status" value="1"/>
</dbReference>
<proteinExistence type="predicted"/>
<feature type="non-terminal residue" evidence="4">
    <location>
        <position position="235"/>
    </location>
</feature>
<keyword evidence="2" id="KW-0378">Hydrolase</keyword>
<dbReference type="EMBL" id="UINC01217996">
    <property type="protein sequence ID" value="SVE44837.1"/>
    <property type="molecule type" value="Genomic_DNA"/>
</dbReference>
<accession>A0A383DK32</accession>
<dbReference type="InterPro" id="IPR001322">
    <property type="entry name" value="Lamin_tail_dom"/>
</dbReference>
<dbReference type="PROSITE" id="PS51841">
    <property type="entry name" value="LTD"/>
    <property type="match status" value="1"/>
</dbReference>
<dbReference type="AlphaFoldDB" id="A0A383DK32"/>
<gene>
    <name evidence="4" type="ORF">METZ01_LOCUS497691</name>
</gene>
<name>A0A383DK32_9ZZZZ</name>
<dbReference type="InterPro" id="IPR007346">
    <property type="entry name" value="Endonuclease-I"/>
</dbReference>
<dbReference type="SUPFAM" id="SSF54060">
    <property type="entry name" value="His-Me finger endonucleases"/>
    <property type="match status" value="1"/>
</dbReference>
<evidence type="ECO:0000313" key="4">
    <source>
        <dbReference type="EMBL" id="SVE44837.1"/>
    </source>
</evidence>
<feature type="non-terminal residue" evidence="4">
    <location>
        <position position="1"/>
    </location>
</feature>